<keyword evidence="4" id="KW-0808">Transferase</keyword>
<name>A0A0F9T1M1_9ZZZZ</name>
<dbReference type="EC" id="2.7.13.3" evidence="2"/>
<feature type="domain" description="PAS" evidence="6">
    <location>
        <begin position="367"/>
        <end position="403"/>
    </location>
</feature>
<comment type="catalytic activity">
    <reaction evidence="1">
        <text>ATP + protein L-histidine = ADP + protein N-phospho-L-histidine.</text>
        <dbReference type="EC" id="2.7.13.3"/>
    </reaction>
</comment>
<dbReference type="InterPro" id="IPR001610">
    <property type="entry name" value="PAC"/>
</dbReference>
<evidence type="ECO:0000256" key="3">
    <source>
        <dbReference type="ARBA" id="ARBA00022553"/>
    </source>
</evidence>
<dbReference type="CDD" id="cd00130">
    <property type="entry name" value="PAS"/>
    <property type="match status" value="3"/>
</dbReference>
<sequence length="661" mass="75990">MAKNSPDFIFTLDKDERIIYINKIEILNLEMKDVIGKPVYDFIADKYHESARDSFKRVFKLGQNDRYYSDFIYDDGTIHYFESRVGPILNEGIVVGLTISSTDITERKKAEEELKKFKSISDNANYGIGISDIEGKLVYTNNYFASIHGYKTGELIGKNLSIFYNDKQIERVMKLKQKLIDEGSYNAEEVGHTRKNGTMFPMLMNGITINDDKGKPLFMATTAIDITEIKEAEKKLKESEEKFRNIADQSLLGICILQDDVIKYANQRMADINGYSLEEIMKWLPKEFYKTVAAESLDFVSEQAKKKQLGLPDTIPQYTIQIIKKSGKKIWVENFSKTINFNGRPADLVTFFDISDKKEVEQNLRESEAKLSTAIESLPFPFFLLDESGRYIMQNTNAKKTWGDLIGKTPKDIAKDEETLSLWLSNNSRVFSGETIASEAEYNINGESHYFIDIVSPVYIDDKIHNILGVNIDITARKHLEQELRESEEKFRNIADQSLMGICIVQDDIIKYTNQRMADINGYSLEEIMNWQPHEFYKTIPTESLDFVSEQAKKKQLGLSGVIPQYQLQVIKKSGEKIWVENFSKTINFNGRPADLVIFFDINDKKKAEQRLKESEEILRATLESTADGILAVDDRGRVTHTNSKFADMWHISQELIEERD</sequence>
<dbReference type="Pfam" id="PF13188">
    <property type="entry name" value="PAS_8"/>
    <property type="match status" value="1"/>
</dbReference>
<keyword evidence="3" id="KW-0597">Phosphoprotein</keyword>
<dbReference type="Pfam" id="PF08448">
    <property type="entry name" value="PAS_4"/>
    <property type="match status" value="1"/>
</dbReference>
<dbReference type="EMBL" id="LAZR01002044">
    <property type="protein sequence ID" value="KKN35348.1"/>
    <property type="molecule type" value="Genomic_DNA"/>
</dbReference>
<dbReference type="InterPro" id="IPR000014">
    <property type="entry name" value="PAS"/>
</dbReference>
<gene>
    <name evidence="8" type="ORF">LCGC14_0784680</name>
</gene>
<dbReference type="PANTHER" id="PTHR43304:SF1">
    <property type="entry name" value="PAC DOMAIN-CONTAINING PROTEIN"/>
    <property type="match status" value="1"/>
</dbReference>
<reference evidence="8" key="1">
    <citation type="journal article" date="2015" name="Nature">
        <title>Complex archaea that bridge the gap between prokaryotes and eukaryotes.</title>
        <authorList>
            <person name="Spang A."/>
            <person name="Saw J.H."/>
            <person name="Jorgensen S.L."/>
            <person name="Zaremba-Niedzwiedzka K."/>
            <person name="Martijn J."/>
            <person name="Lind A.E."/>
            <person name="van Eijk R."/>
            <person name="Schleper C."/>
            <person name="Guy L."/>
            <person name="Ettema T.J."/>
        </authorList>
    </citation>
    <scope>NUCLEOTIDE SEQUENCE</scope>
</reference>
<proteinExistence type="predicted"/>
<dbReference type="SMART" id="SM00086">
    <property type="entry name" value="PAC"/>
    <property type="match status" value="5"/>
</dbReference>
<comment type="caution">
    <text evidence="8">The sequence shown here is derived from an EMBL/GenBank/DDBJ whole genome shotgun (WGS) entry which is preliminary data.</text>
</comment>
<dbReference type="Gene3D" id="3.30.450.20">
    <property type="entry name" value="PAS domain"/>
    <property type="match status" value="6"/>
</dbReference>
<dbReference type="AlphaFoldDB" id="A0A0F9T1M1"/>
<evidence type="ECO:0000256" key="2">
    <source>
        <dbReference type="ARBA" id="ARBA00012438"/>
    </source>
</evidence>
<protein>
    <recommendedName>
        <fullName evidence="2">histidine kinase</fullName>
        <ecNumber evidence="2">2.7.13.3</ecNumber>
    </recommendedName>
</protein>
<evidence type="ECO:0000313" key="8">
    <source>
        <dbReference type="EMBL" id="KKN35348.1"/>
    </source>
</evidence>
<evidence type="ECO:0000256" key="5">
    <source>
        <dbReference type="ARBA" id="ARBA00022777"/>
    </source>
</evidence>
<dbReference type="PANTHER" id="PTHR43304">
    <property type="entry name" value="PHYTOCHROME-LIKE PROTEIN CPH1"/>
    <property type="match status" value="1"/>
</dbReference>
<feature type="domain" description="PAC" evidence="7">
    <location>
        <begin position="65"/>
        <end position="116"/>
    </location>
</feature>
<evidence type="ECO:0000256" key="4">
    <source>
        <dbReference type="ARBA" id="ARBA00022679"/>
    </source>
</evidence>
<dbReference type="InterPro" id="IPR013656">
    <property type="entry name" value="PAS_4"/>
</dbReference>
<dbReference type="InterPro" id="IPR035965">
    <property type="entry name" value="PAS-like_dom_sf"/>
</dbReference>
<organism evidence="8">
    <name type="scientific">marine sediment metagenome</name>
    <dbReference type="NCBI Taxonomy" id="412755"/>
    <lineage>
        <taxon>unclassified sequences</taxon>
        <taxon>metagenomes</taxon>
        <taxon>ecological metagenomes</taxon>
    </lineage>
</organism>
<dbReference type="GO" id="GO:0004673">
    <property type="term" value="F:protein histidine kinase activity"/>
    <property type="evidence" value="ECO:0007669"/>
    <property type="project" value="UniProtKB-EC"/>
</dbReference>
<feature type="domain" description="PAC" evidence="7">
    <location>
        <begin position="564"/>
        <end position="614"/>
    </location>
</feature>
<dbReference type="InterPro" id="IPR000700">
    <property type="entry name" value="PAS-assoc_C"/>
</dbReference>
<dbReference type="PROSITE" id="PS50112">
    <property type="entry name" value="PAS"/>
    <property type="match status" value="3"/>
</dbReference>
<evidence type="ECO:0000259" key="7">
    <source>
        <dbReference type="PROSITE" id="PS50113"/>
    </source>
</evidence>
<accession>A0A0F9T1M1</accession>
<evidence type="ECO:0000256" key="1">
    <source>
        <dbReference type="ARBA" id="ARBA00000085"/>
    </source>
</evidence>
<dbReference type="SUPFAM" id="SSF55785">
    <property type="entry name" value="PYP-like sensor domain (PAS domain)"/>
    <property type="match status" value="6"/>
</dbReference>
<dbReference type="SMART" id="SM00091">
    <property type="entry name" value="PAS"/>
    <property type="match status" value="5"/>
</dbReference>
<feature type="domain" description="PAS" evidence="6">
    <location>
        <begin position="615"/>
        <end position="661"/>
    </location>
</feature>
<dbReference type="InterPro" id="IPR052162">
    <property type="entry name" value="Sensor_kinase/Photoreceptor"/>
</dbReference>
<dbReference type="Pfam" id="PF13426">
    <property type="entry name" value="PAS_9"/>
    <property type="match status" value="3"/>
</dbReference>
<feature type="domain" description="PAS" evidence="6">
    <location>
        <begin position="113"/>
        <end position="183"/>
    </location>
</feature>
<dbReference type="PROSITE" id="PS50113">
    <property type="entry name" value="PAC"/>
    <property type="match status" value="4"/>
</dbReference>
<feature type="domain" description="PAC" evidence="7">
    <location>
        <begin position="316"/>
        <end position="366"/>
    </location>
</feature>
<feature type="domain" description="PAC" evidence="7">
    <location>
        <begin position="186"/>
        <end position="238"/>
    </location>
</feature>
<feature type="non-terminal residue" evidence="8">
    <location>
        <position position="661"/>
    </location>
</feature>
<dbReference type="NCBIfam" id="TIGR00229">
    <property type="entry name" value="sensory_box"/>
    <property type="match status" value="6"/>
</dbReference>
<evidence type="ECO:0000259" key="6">
    <source>
        <dbReference type="PROSITE" id="PS50112"/>
    </source>
</evidence>
<keyword evidence="5" id="KW-0418">Kinase</keyword>